<evidence type="ECO:0000256" key="1">
    <source>
        <dbReference type="SAM" id="Phobius"/>
    </source>
</evidence>
<accession>A0A2S3UQ37</accession>
<protein>
    <submittedName>
        <fullName evidence="2">Uncharacterized protein</fullName>
    </submittedName>
</protein>
<dbReference type="AlphaFoldDB" id="A0A2S3UQ37"/>
<keyword evidence="1" id="KW-0472">Membrane</keyword>
<evidence type="ECO:0000313" key="3">
    <source>
        <dbReference type="Proteomes" id="UP000236959"/>
    </source>
</evidence>
<keyword evidence="1" id="KW-1133">Transmembrane helix</keyword>
<reference evidence="2 3" key="1">
    <citation type="submission" date="2018-01" db="EMBL/GenBank/DDBJ databases">
        <title>Genomic Encyclopedia of Archaeal and Bacterial Type Strains, Phase II (KMG-II): from individual species to whole genera.</title>
        <authorList>
            <person name="Goeker M."/>
        </authorList>
    </citation>
    <scope>NUCLEOTIDE SEQUENCE [LARGE SCALE GENOMIC DNA]</scope>
    <source>
        <strain evidence="2 3">DSM 17023</strain>
    </source>
</reference>
<comment type="caution">
    <text evidence="2">The sequence shown here is derived from an EMBL/GenBank/DDBJ whole genome shotgun (WGS) entry which is preliminary data.</text>
</comment>
<name>A0A2S3UQ37_9HYPH</name>
<keyword evidence="1" id="KW-0812">Transmembrane</keyword>
<organism evidence="2 3">
    <name type="scientific">Roseibium marinum</name>
    <dbReference type="NCBI Taxonomy" id="281252"/>
    <lineage>
        <taxon>Bacteria</taxon>
        <taxon>Pseudomonadati</taxon>
        <taxon>Pseudomonadota</taxon>
        <taxon>Alphaproteobacteria</taxon>
        <taxon>Hyphomicrobiales</taxon>
        <taxon>Stappiaceae</taxon>
        <taxon>Roseibium</taxon>
    </lineage>
</organism>
<feature type="transmembrane region" description="Helical" evidence="1">
    <location>
        <begin position="12"/>
        <end position="33"/>
    </location>
</feature>
<evidence type="ECO:0000313" key="2">
    <source>
        <dbReference type="EMBL" id="POF29837.1"/>
    </source>
</evidence>
<keyword evidence="3" id="KW-1185">Reference proteome</keyword>
<sequence length="82" mass="9339">MHSLQGSQIRITLLIWAILAYITCNLMNSQAFAPFAALKENPMFSALFGKRRIRRSHYQWKPAIDLSNPRIAAALATFPTNY</sequence>
<dbReference type="Proteomes" id="UP000236959">
    <property type="component" value="Unassembled WGS sequence"/>
</dbReference>
<proteinExistence type="predicted"/>
<gene>
    <name evidence="2" type="ORF">CLV41_108262</name>
</gene>
<dbReference type="EMBL" id="PPCN01000008">
    <property type="protein sequence ID" value="POF29837.1"/>
    <property type="molecule type" value="Genomic_DNA"/>
</dbReference>